<feature type="transmembrane region" description="Helical" evidence="1">
    <location>
        <begin position="55"/>
        <end position="75"/>
    </location>
</feature>
<dbReference type="RefSeq" id="WP_306947407.1">
    <property type="nucleotide sequence ID" value="NZ_CP132976.1"/>
</dbReference>
<evidence type="ECO:0000256" key="1">
    <source>
        <dbReference type="SAM" id="Phobius"/>
    </source>
</evidence>
<keyword evidence="1" id="KW-1133">Transmembrane helix</keyword>
<feature type="transmembrane region" description="Helical" evidence="1">
    <location>
        <begin position="28"/>
        <end position="49"/>
    </location>
</feature>
<organism evidence="2 3">
    <name type="scientific">Achromobacter seleniivolatilans</name>
    <dbReference type="NCBI Taxonomy" id="3047478"/>
    <lineage>
        <taxon>Bacteria</taxon>
        <taxon>Pseudomonadati</taxon>
        <taxon>Pseudomonadota</taxon>
        <taxon>Betaproteobacteria</taxon>
        <taxon>Burkholderiales</taxon>
        <taxon>Alcaligenaceae</taxon>
        <taxon>Achromobacter</taxon>
    </lineage>
</organism>
<keyword evidence="1" id="KW-0812">Transmembrane</keyword>
<dbReference type="Proteomes" id="UP001234798">
    <property type="component" value="Chromosome"/>
</dbReference>
<keyword evidence="3" id="KW-1185">Reference proteome</keyword>
<sequence>MFDKAVNSWLDGYRKIFDYQGRATRREFGSFLVIQFVLFFVVAIISSRLFGGSSFMSTIIATVVVVASLATMLPYNVRRLHDAGQSGWACLAYIGFAPVIIGVSLAMVTKEKNNKYVVDTQA</sequence>
<keyword evidence="1" id="KW-0472">Membrane</keyword>
<reference evidence="2 3" key="1">
    <citation type="submission" date="2023-08" db="EMBL/GenBank/DDBJ databases">
        <title>Achromobacter seleniivolatilans sp. nov., isolated from seleniferous soil.</title>
        <authorList>
            <person name="Zhang S."/>
            <person name="Li K."/>
            <person name="Peng J."/>
            <person name="Zhao Q."/>
            <person name="Wang H."/>
            <person name="Guo Y."/>
        </authorList>
    </citation>
    <scope>NUCLEOTIDE SEQUENCE [LARGE SCALE GENOMIC DNA]</scope>
    <source>
        <strain evidence="2 3">R39</strain>
    </source>
</reference>
<name>A0ABY9M7E8_9BURK</name>
<proteinExistence type="predicted"/>
<evidence type="ECO:0000313" key="2">
    <source>
        <dbReference type="EMBL" id="WMD22504.1"/>
    </source>
</evidence>
<dbReference type="InterPro" id="IPR008523">
    <property type="entry name" value="DUF805"/>
</dbReference>
<feature type="transmembrane region" description="Helical" evidence="1">
    <location>
        <begin position="87"/>
        <end position="108"/>
    </location>
</feature>
<dbReference type="Pfam" id="PF05656">
    <property type="entry name" value="DUF805"/>
    <property type="match status" value="1"/>
</dbReference>
<dbReference type="PANTHER" id="PTHR34980">
    <property type="entry name" value="INNER MEMBRANE PROTEIN-RELATED-RELATED"/>
    <property type="match status" value="1"/>
</dbReference>
<dbReference type="EMBL" id="CP132976">
    <property type="protein sequence ID" value="WMD22504.1"/>
    <property type="molecule type" value="Genomic_DNA"/>
</dbReference>
<evidence type="ECO:0000313" key="3">
    <source>
        <dbReference type="Proteomes" id="UP001234798"/>
    </source>
</evidence>
<gene>
    <name evidence="2" type="ORF">RAS12_09035</name>
</gene>
<protein>
    <submittedName>
        <fullName evidence="2">DUF805 domain-containing protein</fullName>
    </submittedName>
</protein>
<accession>A0ABY9M7E8</accession>
<dbReference type="PANTHER" id="PTHR34980:SF2">
    <property type="entry name" value="INNER MEMBRANE PROTEIN YHAH-RELATED"/>
    <property type="match status" value="1"/>
</dbReference>